<feature type="compositionally biased region" description="Acidic residues" evidence="1">
    <location>
        <begin position="611"/>
        <end position="623"/>
    </location>
</feature>
<evidence type="ECO:0000256" key="1">
    <source>
        <dbReference type="SAM" id="MobiDB-lite"/>
    </source>
</evidence>
<feature type="transmembrane region" description="Helical" evidence="2">
    <location>
        <begin position="576"/>
        <end position="597"/>
    </location>
</feature>
<dbReference type="Proteomes" id="UP001642464">
    <property type="component" value="Unassembled WGS sequence"/>
</dbReference>
<evidence type="ECO:0000256" key="2">
    <source>
        <dbReference type="SAM" id="Phobius"/>
    </source>
</evidence>
<protein>
    <submittedName>
        <fullName evidence="4">Chloroplastic (Bile acid-sodium symporter family protein 4)</fullName>
    </submittedName>
</protein>
<accession>A0ABP0M461</accession>
<keyword evidence="5" id="KW-1185">Reference proteome</keyword>
<dbReference type="Gene3D" id="1.20.1530.20">
    <property type="match status" value="1"/>
</dbReference>
<feature type="compositionally biased region" description="Basic and acidic residues" evidence="1">
    <location>
        <begin position="624"/>
        <end position="635"/>
    </location>
</feature>
<feature type="transmembrane region" description="Helical" evidence="2">
    <location>
        <begin position="211"/>
        <end position="229"/>
    </location>
</feature>
<feature type="transmembrane region" description="Helical" evidence="2">
    <location>
        <begin position="241"/>
        <end position="265"/>
    </location>
</feature>
<feature type="transmembrane region" description="Helical" evidence="2">
    <location>
        <begin position="424"/>
        <end position="444"/>
    </location>
</feature>
<dbReference type="Pfam" id="PF13593">
    <property type="entry name" value="SBF_like"/>
    <property type="match status" value="1"/>
</dbReference>
<name>A0ABP0M461_9DINO</name>
<feature type="transmembrane region" description="Helical" evidence="2">
    <location>
        <begin position="99"/>
        <end position="120"/>
    </location>
</feature>
<dbReference type="InterPro" id="IPR016833">
    <property type="entry name" value="Put_Na-Bile_cotransptr"/>
</dbReference>
<feature type="transmembrane region" description="Helical" evidence="2">
    <location>
        <begin position="74"/>
        <end position="93"/>
    </location>
</feature>
<keyword evidence="2" id="KW-0472">Membrane</keyword>
<dbReference type="InterPro" id="IPR038770">
    <property type="entry name" value="Na+/solute_symporter_sf"/>
</dbReference>
<sequence>MLVSVVLLGFVWSTPGAKADAVDLGGICFNDDICVYSTISSLCVSVIFLISGLKLKTAEMKNAVSAWKASVYGIVAILFITPCVTFVIAFFDFQGVPEFALGLVCFFSVPTTLSSGPIIVGQAKGNVPLALLLTVVSNVIGTFTSVLFLSGAFDIYVRENLDSGTGEVDISLDVVPLIVKLIFQIIVPLFIGKLLRDSFQAVQDFAKKWSVQLKLLSSALLAVVPWMKVSASRDDFDGLSAGAFFLMWFVGILVHLLYLALNYGVSKGVLHLALPEMVAVVIVASQKTLPIAITLLSILEESLPNGTVNAGIASIPIIVSHLSQIIIDSFVAAKYATLIERAGLDNDGNRSTDNCAAKECAFRQTGVGPAFGSKPESKRGCVGLCRVANCLTCCVAALCRKREEVTTKMTMYEQVKDSAERNKVAFGALSVLSLLYLLATETFLKEDQEESDFQCTVISILFWTGIVVAVVAFVAGCMEDKNGVTVLNSSEWFRGRKQAIAKEAKVYAAAEATKAQDERMNCFQLIVGILRGLRNALLVVMVVNATTAGWNSRIPCAEDTSGNGTRVVDSEAVETFTFVSLFIGLAAIVFAIAQTCVEECRSKRGGGGGPSDEETQGGNGEDEATGKEEASLNVS</sequence>
<feature type="transmembrane region" description="Helical" evidence="2">
    <location>
        <begin position="35"/>
        <end position="53"/>
    </location>
</feature>
<feature type="signal peptide" evidence="3">
    <location>
        <begin position="1"/>
        <end position="19"/>
    </location>
</feature>
<feature type="transmembrane region" description="Helical" evidence="2">
    <location>
        <begin position="456"/>
        <end position="478"/>
    </location>
</feature>
<feature type="transmembrane region" description="Helical" evidence="2">
    <location>
        <begin position="311"/>
        <end position="331"/>
    </location>
</feature>
<feature type="transmembrane region" description="Helical" evidence="2">
    <location>
        <begin position="170"/>
        <end position="191"/>
    </location>
</feature>
<feature type="region of interest" description="Disordered" evidence="1">
    <location>
        <begin position="601"/>
        <end position="635"/>
    </location>
</feature>
<evidence type="ECO:0000313" key="5">
    <source>
        <dbReference type="Proteomes" id="UP001642464"/>
    </source>
</evidence>
<gene>
    <name evidence="4" type="ORF">SCF082_LOCUS25469</name>
</gene>
<feature type="transmembrane region" description="Helical" evidence="2">
    <location>
        <begin position="277"/>
        <end position="299"/>
    </location>
</feature>
<keyword evidence="3" id="KW-0732">Signal</keyword>
<proteinExistence type="predicted"/>
<dbReference type="PANTHER" id="PTHR18640:SF10">
    <property type="entry name" value="SODIUM_METABOLITE COTRANSPORTER BASS4, CHLOROPLASTIC-RELATED"/>
    <property type="match status" value="1"/>
</dbReference>
<evidence type="ECO:0000256" key="3">
    <source>
        <dbReference type="SAM" id="SignalP"/>
    </source>
</evidence>
<feature type="transmembrane region" description="Helical" evidence="2">
    <location>
        <begin position="127"/>
        <end position="150"/>
    </location>
</feature>
<keyword evidence="2" id="KW-0812">Transmembrane</keyword>
<comment type="caution">
    <text evidence="4">The sequence shown here is derived from an EMBL/GenBank/DDBJ whole genome shotgun (WGS) entry which is preliminary data.</text>
</comment>
<evidence type="ECO:0000313" key="4">
    <source>
        <dbReference type="EMBL" id="CAK9044964.1"/>
    </source>
</evidence>
<organism evidence="4 5">
    <name type="scientific">Durusdinium trenchii</name>
    <dbReference type="NCBI Taxonomy" id="1381693"/>
    <lineage>
        <taxon>Eukaryota</taxon>
        <taxon>Sar</taxon>
        <taxon>Alveolata</taxon>
        <taxon>Dinophyceae</taxon>
        <taxon>Suessiales</taxon>
        <taxon>Symbiodiniaceae</taxon>
        <taxon>Durusdinium</taxon>
    </lineage>
</organism>
<feature type="chain" id="PRO_5045593172" evidence="3">
    <location>
        <begin position="20"/>
        <end position="635"/>
    </location>
</feature>
<reference evidence="4 5" key="1">
    <citation type="submission" date="2024-02" db="EMBL/GenBank/DDBJ databases">
        <authorList>
            <person name="Chen Y."/>
            <person name="Shah S."/>
            <person name="Dougan E. K."/>
            <person name="Thang M."/>
            <person name="Chan C."/>
        </authorList>
    </citation>
    <scope>NUCLEOTIDE SEQUENCE [LARGE SCALE GENOMIC DNA]</scope>
</reference>
<feature type="transmembrane region" description="Helical" evidence="2">
    <location>
        <begin position="522"/>
        <end position="543"/>
    </location>
</feature>
<keyword evidence="2" id="KW-1133">Transmembrane helix</keyword>
<dbReference type="EMBL" id="CAXAMM010019104">
    <property type="protein sequence ID" value="CAK9044964.1"/>
    <property type="molecule type" value="Genomic_DNA"/>
</dbReference>
<dbReference type="PANTHER" id="PTHR18640">
    <property type="entry name" value="SOLUTE CARRIER FAMILY 10 MEMBER 7"/>
    <property type="match status" value="1"/>
</dbReference>